<organism evidence="5 6">
    <name type="scientific">Mycena belliarum</name>
    <dbReference type="NCBI Taxonomy" id="1033014"/>
    <lineage>
        <taxon>Eukaryota</taxon>
        <taxon>Fungi</taxon>
        <taxon>Dikarya</taxon>
        <taxon>Basidiomycota</taxon>
        <taxon>Agaricomycotina</taxon>
        <taxon>Agaricomycetes</taxon>
        <taxon>Agaricomycetidae</taxon>
        <taxon>Agaricales</taxon>
        <taxon>Marasmiineae</taxon>
        <taxon>Mycenaceae</taxon>
        <taxon>Mycena</taxon>
    </lineage>
</organism>
<dbReference type="Gene3D" id="1.25.40.10">
    <property type="entry name" value="Tetratricopeptide repeat domain"/>
    <property type="match status" value="1"/>
</dbReference>
<dbReference type="AlphaFoldDB" id="A0AAD6TM84"/>
<evidence type="ECO:0000313" key="6">
    <source>
        <dbReference type="Proteomes" id="UP001222325"/>
    </source>
</evidence>
<evidence type="ECO:0008006" key="7">
    <source>
        <dbReference type="Google" id="ProtNLM"/>
    </source>
</evidence>
<dbReference type="InterPro" id="IPR011990">
    <property type="entry name" value="TPR-like_helical_dom_sf"/>
</dbReference>
<dbReference type="PANTHER" id="PTHR16193">
    <property type="entry name" value="TETRATRICOPEPTIDE REPEAT PROTEIN 27"/>
    <property type="match status" value="1"/>
</dbReference>
<comment type="caution">
    <text evidence="5">The sequence shown here is derived from an EMBL/GenBank/DDBJ whole genome shotgun (WGS) entry which is preliminary data.</text>
</comment>
<protein>
    <recommendedName>
        <fullName evidence="7">TPR-like protein</fullName>
    </recommendedName>
</protein>
<proteinExistence type="predicted"/>
<evidence type="ECO:0000256" key="4">
    <source>
        <dbReference type="SAM" id="MobiDB-lite"/>
    </source>
</evidence>
<dbReference type="PANTHER" id="PTHR16193:SF0">
    <property type="entry name" value="TETRATRICOPEPTIDE REPEAT PROTEIN 27"/>
    <property type="match status" value="1"/>
</dbReference>
<dbReference type="SMART" id="SM00028">
    <property type="entry name" value="TPR"/>
    <property type="match status" value="2"/>
</dbReference>
<evidence type="ECO:0000256" key="1">
    <source>
        <dbReference type="ARBA" id="ARBA00022737"/>
    </source>
</evidence>
<feature type="region of interest" description="Disordered" evidence="4">
    <location>
        <begin position="706"/>
        <end position="730"/>
    </location>
</feature>
<keyword evidence="6" id="KW-1185">Reference proteome</keyword>
<keyword evidence="1" id="KW-0677">Repeat</keyword>
<feature type="compositionally biased region" description="Low complexity" evidence="4">
    <location>
        <begin position="714"/>
        <end position="723"/>
    </location>
</feature>
<dbReference type="Proteomes" id="UP001222325">
    <property type="component" value="Unassembled WGS sequence"/>
</dbReference>
<dbReference type="PROSITE" id="PS50005">
    <property type="entry name" value="TPR"/>
    <property type="match status" value="1"/>
</dbReference>
<dbReference type="InterPro" id="IPR044244">
    <property type="entry name" value="TTC27/Emw1"/>
</dbReference>
<name>A0AAD6TM84_9AGAR</name>
<sequence>MYALIERALLAARPLLNLQPSPLVDLARSVVAADYSTVLRGPLAQKLLKPTRPDELPDCRAPITGDPADDDAIRLIVAVACLHAFIQANWTGPDLDFTILDLLQIPSADEAILNRRAVSELAYGGEPAYHLTQHPALLRFAQLLLEGPFQHCPSVPWWRLRVALVHQQLLDEPTPLPPAILSAMEPLTHVYASDPELSGRLELEQGLLHHQVSQDKLAGEHFVRAARATGMEYELTGALGKRTKFQQNELSQLVLLAESQLNIDEIHVDPTALRVPSIALQIPETLALNDDTLLEQTAFTSSSPSARAQLSHLDPASQPPLHPLDQSILLAMCLNVKNMSPVHGLTSEQMAPYVARVISHPRNWSVHTMALLLRARLESNRTRTVERATLQLQALIEQMPTADAPVAERLLYVHALPLPSKWEMERELAARFLSLGVVRSALEIFERLEMWEEAVKCWQAMDRRDKGISIVRDLLEGRKAEADVVLARGKAGATEARRARLDVAREAKLWCLLGDLEPENAVAHYEHAWEISGQTAGRAVRSLGGYHFMRGEFPAAIACLKKAVAINPLLSRSWFILGCACMRVEDWPAAKAAFSRCVAIDEEDGESWSNLASMYMRTGTDNKMIEDTSAATVPFENKLLAYRALKQGLRSAYENWRMWYNYMIISMEVGELSEACRALGRVIESRGAEAVDEDVLERLVNAVTRGPTAEEAEAATTDPDPTTSARNANEGRGLLRPVQHLLEEIVLPRVSSSPRVFRAYARLMTWESRWGDALQASMDAYRCSAAGTMERDETDADKWRDAIRDVEDVVDALRNFGPRTGGKSKWRLQARSIVRTFMGKTRATFEEEGEWRKLEELAEELKDTVNN</sequence>
<dbReference type="SUPFAM" id="SSF48452">
    <property type="entry name" value="TPR-like"/>
    <property type="match status" value="1"/>
</dbReference>
<dbReference type="InterPro" id="IPR019734">
    <property type="entry name" value="TPR_rpt"/>
</dbReference>
<reference evidence="5" key="1">
    <citation type="submission" date="2023-03" db="EMBL/GenBank/DDBJ databases">
        <title>Massive genome expansion in bonnet fungi (Mycena s.s.) driven by repeated elements and novel gene families across ecological guilds.</title>
        <authorList>
            <consortium name="Lawrence Berkeley National Laboratory"/>
            <person name="Harder C.B."/>
            <person name="Miyauchi S."/>
            <person name="Viragh M."/>
            <person name="Kuo A."/>
            <person name="Thoen E."/>
            <person name="Andreopoulos B."/>
            <person name="Lu D."/>
            <person name="Skrede I."/>
            <person name="Drula E."/>
            <person name="Henrissat B."/>
            <person name="Morin E."/>
            <person name="Kohler A."/>
            <person name="Barry K."/>
            <person name="LaButti K."/>
            <person name="Morin E."/>
            <person name="Salamov A."/>
            <person name="Lipzen A."/>
            <person name="Mereny Z."/>
            <person name="Hegedus B."/>
            <person name="Baldrian P."/>
            <person name="Stursova M."/>
            <person name="Weitz H."/>
            <person name="Taylor A."/>
            <person name="Grigoriev I.V."/>
            <person name="Nagy L.G."/>
            <person name="Martin F."/>
            <person name="Kauserud H."/>
        </authorList>
    </citation>
    <scope>NUCLEOTIDE SEQUENCE</scope>
    <source>
        <strain evidence="5">CBHHK173m</strain>
    </source>
</reference>
<evidence type="ECO:0000256" key="3">
    <source>
        <dbReference type="PROSITE-ProRule" id="PRU00339"/>
    </source>
</evidence>
<feature type="repeat" description="TPR" evidence="3">
    <location>
        <begin position="537"/>
        <end position="570"/>
    </location>
</feature>
<evidence type="ECO:0000313" key="5">
    <source>
        <dbReference type="EMBL" id="KAJ7067727.1"/>
    </source>
</evidence>
<dbReference type="EMBL" id="JARJCN010000152">
    <property type="protein sequence ID" value="KAJ7067727.1"/>
    <property type="molecule type" value="Genomic_DNA"/>
</dbReference>
<keyword evidence="2 3" id="KW-0802">TPR repeat</keyword>
<evidence type="ECO:0000256" key="2">
    <source>
        <dbReference type="ARBA" id="ARBA00022803"/>
    </source>
</evidence>
<gene>
    <name evidence="5" type="ORF">B0H15DRAFT_918357</name>
</gene>
<accession>A0AAD6TM84</accession>